<dbReference type="PANTHER" id="PTHR43725:SF53">
    <property type="entry name" value="UDP-ARABINOSE 4-EPIMERASE 1"/>
    <property type="match status" value="1"/>
</dbReference>
<evidence type="ECO:0000313" key="13">
    <source>
        <dbReference type="Proteomes" id="UP000298458"/>
    </source>
</evidence>
<comment type="catalytic activity">
    <reaction evidence="1 10">
        <text>UDP-alpha-D-glucose = UDP-alpha-D-galactose</text>
        <dbReference type="Rhea" id="RHEA:22168"/>
        <dbReference type="ChEBI" id="CHEBI:58885"/>
        <dbReference type="ChEBI" id="CHEBI:66914"/>
        <dbReference type="EC" id="5.1.3.2"/>
    </reaction>
</comment>
<evidence type="ECO:0000256" key="5">
    <source>
        <dbReference type="ARBA" id="ARBA00013189"/>
    </source>
</evidence>
<dbReference type="UniPathway" id="UPA00214"/>
<proteinExistence type="inferred from homology"/>
<evidence type="ECO:0000256" key="4">
    <source>
        <dbReference type="ARBA" id="ARBA00007637"/>
    </source>
</evidence>
<evidence type="ECO:0000256" key="6">
    <source>
        <dbReference type="ARBA" id="ARBA00018569"/>
    </source>
</evidence>
<gene>
    <name evidence="12" type="primary">galE</name>
    <name evidence="12" type="ORF">EHO60_04070</name>
</gene>
<comment type="pathway">
    <text evidence="3 10">Carbohydrate metabolism; galactose metabolism.</text>
</comment>
<evidence type="ECO:0000256" key="9">
    <source>
        <dbReference type="ARBA" id="ARBA00023277"/>
    </source>
</evidence>
<dbReference type="Proteomes" id="UP000298458">
    <property type="component" value="Unassembled WGS sequence"/>
</dbReference>
<dbReference type="EC" id="5.1.3.2" evidence="5 10"/>
<dbReference type="OrthoDB" id="9801785at2"/>
<keyword evidence="7 10" id="KW-0520">NAD</keyword>
<dbReference type="SUPFAM" id="SSF51735">
    <property type="entry name" value="NAD(P)-binding Rossmann-fold domains"/>
    <property type="match status" value="1"/>
</dbReference>
<dbReference type="Pfam" id="PF01370">
    <property type="entry name" value="Epimerase"/>
    <property type="match status" value="1"/>
</dbReference>
<dbReference type="AlphaFoldDB" id="A0A4R9GFP3"/>
<dbReference type="GO" id="GO:0003978">
    <property type="term" value="F:UDP-glucose 4-epimerase activity"/>
    <property type="evidence" value="ECO:0007669"/>
    <property type="project" value="UniProtKB-UniRule"/>
</dbReference>
<name>A0A4R9GFP3_9LEPT</name>
<evidence type="ECO:0000256" key="2">
    <source>
        <dbReference type="ARBA" id="ARBA00001911"/>
    </source>
</evidence>
<dbReference type="InterPro" id="IPR036291">
    <property type="entry name" value="NAD(P)-bd_dom_sf"/>
</dbReference>
<keyword evidence="9 10" id="KW-0119">Carbohydrate metabolism</keyword>
<comment type="cofactor">
    <cofactor evidence="2 10">
        <name>NAD(+)</name>
        <dbReference type="ChEBI" id="CHEBI:57540"/>
    </cofactor>
</comment>
<keyword evidence="8 10" id="KW-0413">Isomerase</keyword>
<evidence type="ECO:0000256" key="7">
    <source>
        <dbReference type="ARBA" id="ARBA00023027"/>
    </source>
</evidence>
<dbReference type="InterPro" id="IPR001509">
    <property type="entry name" value="Epimerase_deHydtase"/>
</dbReference>
<protein>
    <recommendedName>
        <fullName evidence="6 10">UDP-glucose 4-epimerase</fullName>
        <ecNumber evidence="5 10">5.1.3.2</ecNumber>
    </recommendedName>
</protein>
<dbReference type="EMBL" id="RQET01000004">
    <property type="protein sequence ID" value="TGK11492.1"/>
    <property type="molecule type" value="Genomic_DNA"/>
</dbReference>
<dbReference type="NCBIfam" id="TIGR01179">
    <property type="entry name" value="galE"/>
    <property type="match status" value="1"/>
</dbReference>
<dbReference type="GO" id="GO:0033499">
    <property type="term" value="P:galactose catabolic process via UDP-galactose, Leloir pathway"/>
    <property type="evidence" value="ECO:0007669"/>
    <property type="project" value="TreeGrafter"/>
</dbReference>
<dbReference type="RefSeq" id="WP_135766898.1">
    <property type="nucleotide sequence ID" value="NZ_RQET01000004.1"/>
</dbReference>
<feature type="domain" description="NAD-dependent epimerase/dehydratase" evidence="11">
    <location>
        <begin position="3"/>
        <end position="251"/>
    </location>
</feature>
<evidence type="ECO:0000256" key="8">
    <source>
        <dbReference type="ARBA" id="ARBA00023235"/>
    </source>
</evidence>
<comment type="similarity">
    <text evidence="4 10">Belongs to the NAD(P)-dependent epimerase/dehydratase family.</text>
</comment>
<keyword evidence="13" id="KW-1185">Reference proteome</keyword>
<evidence type="ECO:0000313" key="12">
    <source>
        <dbReference type="EMBL" id="TGK11492.1"/>
    </source>
</evidence>
<reference evidence="12" key="1">
    <citation type="journal article" date="2019" name="PLoS Negl. Trop. Dis.">
        <title>Revisiting the worldwide diversity of Leptospira species in the environment.</title>
        <authorList>
            <person name="Vincent A.T."/>
            <person name="Schiettekatte O."/>
            <person name="Bourhy P."/>
            <person name="Veyrier F.J."/>
            <person name="Picardeau M."/>
        </authorList>
    </citation>
    <scope>NUCLEOTIDE SEQUENCE [LARGE SCALE GENOMIC DNA]</scope>
    <source>
        <strain evidence="12">SSW15</strain>
    </source>
</reference>
<dbReference type="Gene3D" id="3.90.25.10">
    <property type="entry name" value="UDP-galactose 4-epimerase, domain 1"/>
    <property type="match status" value="1"/>
</dbReference>
<dbReference type="Gene3D" id="3.40.50.720">
    <property type="entry name" value="NAD(P)-binding Rossmann-like Domain"/>
    <property type="match status" value="1"/>
</dbReference>
<sequence length="323" mass="35780">MRVLVTGGAGYIGSHVVALLLDKGYEVLVVDNMQKGNEKNLFPQAELVVGDIHDTSVLEKAFSKLVDAVFHFAAWKAAGESMTDPSKYALNNIAGSIQLLAFMERKGTKNFVFSSSAAVYGTPRYLPLDENHPLHPENYYGYTKLAIEENLHWFDKLKGIKFAALRYFNAAGYDPLGRVKGLERTPANLLPIVMEAAVGMRSGMEVFGTDYDTPDGSCVRDYIHVSDLASAHVLGLEYIIREKKSLAVNLGTGKGYSVLEILKLAEKVVGKSIPYKLSERRFGDPAKLWAEASLAERLLGWKCLYSDPKTILETSWSVYRDQS</sequence>
<comment type="caution">
    <text evidence="12">The sequence shown here is derived from an EMBL/GenBank/DDBJ whole genome shotgun (WGS) entry which is preliminary data.</text>
</comment>
<evidence type="ECO:0000256" key="10">
    <source>
        <dbReference type="RuleBase" id="RU366046"/>
    </source>
</evidence>
<comment type="subunit">
    <text evidence="10">Homodimer.</text>
</comment>
<organism evidence="12 13">
    <name type="scientific">Leptospira fletcheri</name>
    <dbReference type="NCBI Taxonomy" id="2484981"/>
    <lineage>
        <taxon>Bacteria</taxon>
        <taxon>Pseudomonadati</taxon>
        <taxon>Spirochaetota</taxon>
        <taxon>Spirochaetia</taxon>
        <taxon>Leptospirales</taxon>
        <taxon>Leptospiraceae</taxon>
        <taxon>Leptospira</taxon>
    </lineage>
</organism>
<accession>A0A4R9GFP3</accession>
<dbReference type="PANTHER" id="PTHR43725">
    <property type="entry name" value="UDP-GLUCOSE 4-EPIMERASE"/>
    <property type="match status" value="1"/>
</dbReference>
<dbReference type="CDD" id="cd05247">
    <property type="entry name" value="UDP_G4E_1_SDR_e"/>
    <property type="match status" value="1"/>
</dbReference>
<evidence type="ECO:0000259" key="11">
    <source>
        <dbReference type="Pfam" id="PF01370"/>
    </source>
</evidence>
<evidence type="ECO:0000256" key="3">
    <source>
        <dbReference type="ARBA" id="ARBA00004947"/>
    </source>
</evidence>
<dbReference type="InterPro" id="IPR005886">
    <property type="entry name" value="UDP_G4E"/>
</dbReference>
<evidence type="ECO:0000256" key="1">
    <source>
        <dbReference type="ARBA" id="ARBA00000083"/>
    </source>
</evidence>